<comment type="caution">
    <text evidence="10">The sequence shown here is derived from an EMBL/GenBank/DDBJ whole genome shotgun (WGS) entry which is preliminary data.</text>
</comment>
<name>A0A4R2GDS7_9BACT</name>
<dbReference type="Gene3D" id="1.10.287.130">
    <property type="match status" value="1"/>
</dbReference>
<dbReference type="SMART" id="SM00387">
    <property type="entry name" value="HATPase_c"/>
    <property type="match status" value="1"/>
</dbReference>
<protein>
    <recommendedName>
        <fullName evidence="2">histidine kinase</fullName>
        <ecNumber evidence="2">2.7.13.3</ecNumber>
    </recommendedName>
</protein>
<dbReference type="Pfam" id="PF07494">
    <property type="entry name" value="Reg_prop"/>
    <property type="match status" value="7"/>
</dbReference>
<dbReference type="PROSITE" id="PS01124">
    <property type="entry name" value="HTH_ARAC_FAMILY_2"/>
    <property type="match status" value="1"/>
</dbReference>
<dbReference type="InterPro" id="IPR005467">
    <property type="entry name" value="His_kinase_dom"/>
</dbReference>
<evidence type="ECO:0000259" key="9">
    <source>
        <dbReference type="PROSITE" id="PS50110"/>
    </source>
</evidence>
<feature type="modified residue" description="4-aspartylphosphate" evidence="6">
    <location>
        <position position="1206"/>
    </location>
</feature>
<dbReference type="PANTHER" id="PTHR43547">
    <property type="entry name" value="TWO-COMPONENT HISTIDINE KINASE"/>
    <property type="match status" value="1"/>
</dbReference>
<dbReference type="InterPro" id="IPR003661">
    <property type="entry name" value="HisK_dim/P_dom"/>
</dbReference>
<dbReference type="RefSeq" id="WP_132434684.1">
    <property type="nucleotide sequence ID" value="NZ_SLWK01000013.1"/>
</dbReference>
<keyword evidence="5" id="KW-0804">Transcription</keyword>
<dbReference type="SUPFAM" id="SSF46689">
    <property type="entry name" value="Homeodomain-like"/>
    <property type="match status" value="1"/>
</dbReference>
<feature type="domain" description="HTH araC/xylS-type" evidence="7">
    <location>
        <begin position="1305"/>
        <end position="1404"/>
    </location>
</feature>
<dbReference type="InterPro" id="IPR011006">
    <property type="entry name" value="CheY-like_superfamily"/>
</dbReference>
<dbReference type="GO" id="GO:0003700">
    <property type="term" value="F:DNA-binding transcription factor activity"/>
    <property type="evidence" value="ECO:0007669"/>
    <property type="project" value="InterPro"/>
</dbReference>
<dbReference type="Gene3D" id="2.130.10.10">
    <property type="entry name" value="YVTN repeat-like/Quinoprotein amine dehydrogenase"/>
    <property type="match status" value="4"/>
</dbReference>
<dbReference type="InterPro" id="IPR015943">
    <property type="entry name" value="WD40/YVTN_repeat-like_dom_sf"/>
</dbReference>
<dbReference type="EC" id="2.7.13.3" evidence="2"/>
<dbReference type="OrthoDB" id="1116352at2"/>
<dbReference type="SUPFAM" id="SSF47384">
    <property type="entry name" value="Homodimeric domain of signal transducing histidine kinase"/>
    <property type="match status" value="1"/>
</dbReference>
<keyword evidence="4" id="KW-0805">Transcription regulation</keyword>
<evidence type="ECO:0000256" key="2">
    <source>
        <dbReference type="ARBA" id="ARBA00012438"/>
    </source>
</evidence>
<dbReference type="CDD" id="cd17574">
    <property type="entry name" value="REC_OmpR"/>
    <property type="match status" value="1"/>
</dbReference>
<dbReference type="InterPro" id="IPR018060">
    <property type="entry name" value="HTH_AraC"/>
</dbReference>
<evidence type="ECO:0000256" key="4">
    <source>
        <dbReference type="ARBA" id="ARBA00023015"/>
    </source>
</evidence>
<dbReference type="EMBL" id="SLWK01000013">
    <property type="protein sequence ID" value="TCO06103.1"/>
    <property type="molecule type" value="Genomic_DNA"/>
</dbReference>
<dbReference type="InterPro" id="IPR036890">
    <property type="entry name" value="HATPase_C_sf"/>
</dbReference>
<dbReference type="PROSITE" id="PS50110">
    <property type="entry name" value="RESPONSE_REGULATORY"/>
    <property type="match status" value="1"/>
</dbReference>
<evidence type="ECO:0000259" key="8">
    <source>
        <dbReference type="PROSITE" id="PS50109"/>
    </source>
</evidence>
<dbReference type="SMART" id="SM00388">
    <property type="entry name" value="HisKA"/>
    <property type="match status" value="1"/>
</dbReference>
<dbReference type="InterPro" id="IPR036097">
    <property type="entry name" value="HisK_dim/P_sf"/>
</dbReference>
<dbReference type="Gene3D" id="3.40.50.2300">
    <property type="match status" value="1"/>
</dbReference>
<dbReference type="GO" id="GO:0000155">
    <property type="term" value="F:phosphorelay sensor kinase activity"/>
    <property type="evidence" value="ECO:0007669"/>
    <property type="project" value="InterPro"/>
</dbReference>
<dbReference type="InterPro" id="IPR009057">
    <property type="entry name" value="Homeodomain-like_sf"/>
</dbReference>
<evidence type="ECO:0000313" key="10">
    <source>
        <dbReference type="EMBL" id="TCO06103.1"/>
    </source>
</evidence>
<dbReference type="SMART" id="SM00448">
    <property type="entry name" value="REC"/>
    <property type="match status" value="1"/>
</dbReference>
<dbReference type="InterPro" id="IPR004358">
    <property type="entry name" value="Sig_transdc_His_kin-like_C"/>
</dbReference>
<evidence type="ECO:0000256" key="6">
    <source>
        <dbReference type="PROSITE-ProRule" id="PRU00169"/>
    </source>
</evidence>
<evidence type="ECO:0000256" key="1">
    <source>
        <dbReference type="ARBA" id="ARBA00000085"/>
    </source>
</evidence>
<dbReference type="Pfam" id="PF00072">
    <property type="entry name" value="Response_reg"/>
    <property type="match status" value="1"/>
</dbReference>
<dbReference type="Proteomes" id="UP000295221">
    <property type="component" value="Unassembled WGS sequence"/>
</dbReference>
<feature type="domain" description="Histidine kinase" evidence="8">
    <location>
        <begin position="886"/>
        <end position="1111"/>
    </location>
</feature>
<proteinExistence type="predicted"/>
<dbReference type="SMART" id="SM00342">
    <property type="entry name" value="HTH_ARAC"/>
    <property type="match status" value="1"/>
</dbReference>
<dbReference type="SUPFAM" id="SSF52172">
    <property type="entry name" value="CheY-like"/>
    <property type="match status" value="1"/>
</dbReference>
<feature type="domain" description="Response regulatory" evidence="9">
    <location>
        <begin position="1158"/>
        <end position="1273"/>
    </location>
</feature>
<gene>
    <name evidence="10" type="ORF">EV194_11318</name>
</gene>
<dbReference type="Pfam" id="PF00512">
    <property type="entry name" value="HisKA"/>
    <property type="match status" value="1"/>
</dbReference>
<dbReference type="SUPFAM" id="SSF101898">
    <property type="entry name" value="NHL repeat"/>
    <property type="match status" value="1"/>
</dbReference>
<accession>A0A4R2GDS7</accession>
<dbReference type="Gene3D" id="3.30.565.10">
    <property type="entry name" value="Histidine kinase-like ATPase, C-terminal domain"/>
    <property type="match status" value="1"/>
</dbReference>
<dbReference type="InterPro" id="IPR011110">
    <property type="entry name" value="Reg_prop"/>
</dbReference>
<dbReference type="CDD" id="cd00082">
    <property type="entry name" value="HisKA"/>
    <property type="match status" value="1"/>
</dbReference>
<dbReference type="SUPFAM" id="SSF63829">
    <property type="entry name" value="Calcium-dependent phosphotriesterase"/>
    <property type="match status" value="2"/>
</dbReference>
<dbReference type="PROSITE" id="PS50109">
    <property type="entry name" value="HIS_KIN"/>
    <property type="match status" value="1"/>
</dbReference>
<keyword evidence="11" id="KW-1185">Reference proteome</keyword>
<dbReference type="Gene3D" id="2.60.40.10">
    <property type="entry name" value="Immunoglobulins"/>
    <property type="match status" value="1"/>
</dbReference>
<dbReference type="CDD" id="cd00075">
    <property type="entry name" value="HATPase"/>
    <property type="match status" value="1"/>
</dbReference>
<dbReference type="InterPro" id="IPR011123">
    <property type="entry name" value="Y_Y_Y"/>
</dbReference>
<dbReference type="InterPro" id="IPR001789">
    <property type="entry name" value="Sig_transdc_resp-reg_receiver"/>
</dbReference>
<dbReference type="InterPro" id="IPR003594">
    <property type="entry name" value="HATPase_dom"/>
</dbReference>
<dbReference type="GO" id="GO:0043565">
    <property type="term" value="F:sequence-specific DNA binding"/>
    <property type="evidence" value="ECO:0007669"/>
    <property type="project" value="InterPro"/>
</dbReference>
<evidence type="ECO:0000256" key="3">
    <source>
        <dbReference type="ARBA" id="ARBA00022553"/>
    </source>
</evidence>
<comment type="catalytic activity">
    <reaction evidence="1">
        <text>ATP + protein L-histidine = ADP + protein N-phospho-L-histidine.</text>
        <dbReference type="EC" id="2.7.13.3"/>
    </reaction>
</comment>
<reference evidence="10 11" key="1">
    <citation type="submission" date="2019-03" db="EMBL/GenBank/DDBJ databases">
        <title>Genomic Encyclopedia of Type Strains, Phase IV (KMG-IV): sequencing the most valuable type-strain genomes for metagenomic binning, comparative biology and taxonomic classification.</title>
        <authorList>
            <person name="Goeker M."/>
        </authorList>
    </citation>
    <scope>NUCLEOTIDE SEQUENCE [LARGE SCALE GENOMIC DNA]</scope>
    <source>
        <strain evidence="10 11">DSM 24179</strain>
    </source>
</reference>
<dbReference type="Pfam" id="PF12833">
    <property type="entry name" value="HTH_18"/>
    <property type="match status" value="1"/>
</dbReference>
<dbReference type="InterPro" id="IPR013783">
    <property type="entry name" value="Ig-like_fold"/>
</dbReference>
<evidence type="ECO:0000256" key="5">
    <source>
        <dbReference type="ARBA" id="ARBA00023163"/>
    </source>
</evidence>
<evidence type="ECO:0000313" key="11">
    <source>
        <dbReference type="Proteomes" id="UP000295221"/>
    </source>
</evidence>
<dbReference type="PRINTS" id="PR00344">
    <property type="entry name" value="BCTRLSENSOR"/>
</dbReference>
<dbReference type="Pfam" id="PF07495">
    <property type="entry name" value="Y_Y_Y"/>
    <property type="match status" value="1"/>
</dbReference>
<keyword evidence="3 6" id="KW-0597">Phosphoprotein</keyword>
<sequence>MNIISGISFFVYCRYLSLFLLSCITHSYATSATSISFRSVNATNTLSQSSVLSMLQDSTGFLWVGTKDGLNRFDGYEFVSYKYDPYDSNSLSSNEISALEMEGDRYLWVGTRSGGLNRLELHTGIIQRFSNLTYDDLIRDIYCDYDGNLWAGTSEGLFLKEEVNGQIVFRNLTPNAIYRRDTNEPFIPTRKNISVTAIYHHEPGFMLIGAEEGLFVYDLERNEFKSLSQQTIGFTVVTRFLRDSKGRLWATTYDGLLQISKRPTPSLYEVVVYDSNAPIERRLPVDWVEDIREDHRGNLWLATRGAGMVLISPQAKVERVFNYSVIESGTIPDNIINCLLIDRTGVLWIGTESRGLVFSDLYAKQFRSIVPGVSPNSGLSDHLVSAIVGEDNVLWVGTSSAGIDVFDINGGDITKRINIPRIILSHGQWKSEILALAIDEQGALWIGSATNSLVRYTETKGFESYIVEGFVFALMEDNRGNIWFGTWGQGLGYINKSTREIIQFNEESGELLGLSSDKILSIYLDSNDFLWVGTKGGGVNVAHIDDVINQTADFTVYRHIPEIAGSISYNDIYSVFEDEAGNIWLASGRGLNRLDVNETESFHRMVLEGDAQFSVISERNGLPGGLVYTILEDENNHLWLGTNNGLSRYSPFDQSIINYGENDGLPSVQFLQNSAFYDKGSGLMYFGGVGGITLFNPDSISINPFHAKVRITDFRLHNRSVKPKQRVGGRRILEKDIANTKQLRLAHSDNEISFEFSAMHFSSPEKIRYSYRLLGFNDEWQNVGSQNRRATYTNLSFGEYVFQVRATNNDGEWAPEFTELHIIINPPLWLTKWAYIFYAALFLFLLYVFRKYSLIAVKKKNQLIIESLENKKETEIAEAKMRFFTNVSHEIRTPLTLINAPLQEMIGNKSLPTDVSESLNMIYRNVKRLLNQVNQLLELRKMEKGQFKLRPSRFSLDVLIQEVLLDFESIIKQKEITVYHDQGDEAFIHADKRLIGTVLYNLLSNSLKFTPQKGELRISINCSENAEINDLSEQRVILRVCDSGPGIPEGELENVFNRFYQSRNQQFEYMGGSGIGLSIVKEFIDQHKGTVTAWNLPEKGCCFEVVLPVSQNEAIDSYKDTLLGNDFDQPEVGADVISDSLMIKDSGSDSGSDSKLPVLVVVEDDLDLSGYLKSFFSKKFVTHLFMNGKDAFDEIVNIMPDLVICDVMLPGMDGVQLTGKLKNREETSHIPIVMLTARSGEDNIVEGLSIGADSYITKPFSISVLEAQVNSLLSSQKAFKLRFSKKMVLEPTEESITPMDEKFLKKLIEVTEKNMADPMFDVTTLIDEMHMSHSIILKKVRALTGLSLVEFIRSMRIKRAAQIFRQDKLSVSEVSFMVGFSDPKYFSRCFSKEMGMKPTDFLKEIHG</sequence>
<dbReference type="FunFam" id="2.60.40.10:FF:000791">
    <property type="entry name" value="Two-component system sensor histidine kinase/response regulator"/>
    <property type="match status" value="1"/>
</dbReference>
<dbReference type="SUPFAM" id="SSF55874">
    <property type="entry name" value="ATPase domain of HSP90 chaperone/DNA topoisomerase II/histidine kinase"/>
    <property type="match status" value="1"/>
</dbReference>
<dbReference type="FunFam" id="1.10.287.130:FF:000045">
    <property type="entry name" value="Two-component system sensor histidine kinase/response regulator"/>
    <property type="match status" value="1"/>
</dbReference>
<evidence type="ECO:0000259" key="7">
    <source>
        <dbReference type="PROSITE" id="PS01124"/>
    </source>
</evidence>
<dbReference type="PANTHER" id="PTHR43547:SF2">
    <property type="entry name" value="HYBRID SIGNAL TRANSDUCTION HISTIDINE KINASE C"/>
    <property type="match status" value="1"/>
</dbReference>
<dbReference type="Pfam" id="PF02518">
    <property type="entry name" value="HATPase_c"/>
    <property type="match status" value="1"/>
</dbReference>
<organism evidence="10 11">
    <name type="scientific">Natronoflexus pectinivorans</name>
    <dbReference type="NCBI Taxonomy" id="682526"/>
    <lineage>
        <taxon>Bacteria</taxon>
        <taxon>Pseudomonadati</taxon>
        <taxon>Bacteroidota</taxon>
        <taxon>Bacteroidia</taxon>
        <taxon>Marinilabiliales</taxon>
        <taxon>Marinilabiliaceae</taxon>
        <taxon>Natronoflexus</taxon>
    </lineage>
</organism>
<dbReference type="Gene3D" id="1.10.10.60">
    <property type="entry name" value="Homeodomain-like"/>
    <property type="match status" value="1"/>
</dbReference>